<protein>
    <recommendedName>
        <fullName evidence="1">Ubiquitin-like domain-containing protein</fullName>
    </recommendedName>
</protein>
<evidence type="ECO:0000259" key="1">
    <source>
        <dbReference type="Pfam" id="PF22893"/>
    </source>
</evidence>
<accession>A0A177CEP7</accession>
<dbReference type="GeneID" id="28766343"/>
<dbReference type="InterPro" id="IPR054464">
    <property type="entry name" value="ULD_fung"/>
</dbReference>
<gene>
    <name evidence="2" type="ORF">CC84DRAFT_1217008</name>
</gene>
<dbReference type="Proteomes" id="UP000077069">
    <property type="component" value="Unassembled WGS sequence"/>
</dbReference>
<dbReference type="OrthoDB" id="3045089at2759"/>
<proteinExistence type="predicted"/>
<feature type="domain" description="Ubiquitin-like" evidence="1">
    <location>
        <begin position="2"/>
        <end position="52"/>
    </location>
</feature>
<dbReference type="RefSeq" id="XP_018036046.1">
    <property type="nucleotide sequence ID" value="XM_018182857.1"/>
</dbReference>
<keyword evidence="3" id="KW-1185">Reference proteome</keyword>
<reference evidence="2 3" key="1">
    <citation type="submission" date="2016-05" db="EMBL/GenBank/DDBJ databases">
        <title>Comparative analysis of secretome profiles of manganese(II)-oxidizing ascomycete fungi.</title>
        <authorList>
            <consortium name="DOE Joint Genome Institute"/>
            <person name="Zeiner C.A."/>
            <person name="Purvine S.O."/>
            <person name="Zink E.M."/>
            <person name="Wu S."/>
            <person name="Pasa-Tolic L."/>
            <person name="Chaput D.L."/>
            <person name="Haridas S."/>
            <person name="Grigoriev I.V."/>
            <person name="Santelli C.M."/>
            <person name="Hansel C.M."/>
        </authorList>
    </citation>
    <scope>NUCLEOTIDE SEQUENCE [LARGE SCALE GENOMIC DNA]</scope>
    <source>
        <strain evidence="2 3">AP3s5-JAC2a</strain>
    </source>
</reference>
<dbReference type="InParanoid" id="A0A177CEP7"/>
<evidence type="ECO:0000313" key="3">
    <source>
        <dbReference type="Proteomes" id="UP000077069"/>
    </source>
</evidence>
<evidence type="ECO:0000313" key="2">
    <source>
        <dbReference type="EMBL" id="OAG05681.1"/>
    </source>
</evidence>
<organism evidence="2 3">
    <name type="scientific">Paraphaeosphaeria sporulosa</name>
    <dbReference type="NCBI Taxonomy" id="1460663"/>
    <lineage>
        <taxon>Eukaryota</taxon>
        <taxon>Fungi</taxon>
        <taxon>Dikarya</taxon>
        <taxon>Ascomycota</taxon>
        <taxon>Pezizomycotina</taxon>
        <taxon>Dothideomycetes</taxon>
        <taxon>Pleosporomycetidae</taxon>
        <taxon>Pleosporales</taxon>
        <taxon>Massarineae</taxon>
        <taxon>Didymosphaeriaceae</taxon>
        <taxon>Paraphaeosphaeria</taxon>
    </lineage>
</organism>
<name>A0A177CEP7_9PLEO</name>
<sequence>MLFEDVLGRTHRLPYEYFRHWDIFKANLREIFQHHIGWSLIEQNQFHVIDANWVK</sequence>
<dbReference type="Pfam" id="PF22893">
    <property type="entry name" value="ULD_2"/>
    <property type="match status" value="1"/>
</dbReference>
<dbReference type="AlphaFoldDB" id="A0A177CEP7"/>
<dbReference type="EMBL" id="KV441552">
    <property type="protein sequence ID" value="OAG05681.1"/>
    <property type="molecule type" value="Genomic_DNA"/>
</dbReference>